<dbReference type="Proteomes" id="UP000289886">
    <property type="component" value="Unassembled WGS sequence"/>
</dbReference>
<evidence type="ECO:0000313" key="2">
    <source>
        <dbReference type="Proteomes" id="UP000289886"/>
    </source>
</evidence>
<organism evidence="1 2">
    <name type="scientific">Acipenser ruthenus</name>
    <name type="common">Sterlet sturgeon</name>
    <dbReference type="NCBI Taxonomy" id="7906"/>
    <lineage>
        <taxon>Eukaryota</taxon>
        <taxon>Metazoa</taxon>
        <taxon>Chordata</taxon>
        <taxon>Craniata</taxon>
        <taxon>Vertebrata</taxon>
        <taxon>Euteleostomi</taxon>
        <taxon>Actinopterygii</taxon>
        <taxon>Chondrostei</taxon>
        <taxon>Acipenseriformes</taxon>
        <taxon>Acipenseridae</taxon>
        <taxon>Acipenser</taxon>
    </lineage>
</organism>
<proteinExistence type="predicted"/>
<evidence type="ECO:0000313" key="1">
    <source>
        <dbReference type="EMBL" id="RXM98572.1"/>
    </source>
</evidence>
<name>A0A662YQ00_ACIRT</name>
<accession>A0A662YQ00</accession>
<keyword evidence="2" id="KW-1185">Reference proteome</keyword>
<dbReference type="AlphaFoldDB" id="A0A662YQ00"/>
<dbReference type="PANTHER" id="PTHR34605">
    <property type="entry name" value="PHAGE_INTEGRASE DOMAIN-CONTAINING PROTEIN"/>
    <property type="match status" value="1"/>
</dbReference>
<dbReference type="InterPro" id="IPR052925">
    <property type="entry name" value="Phage_Integrase-like_Recomb"/>
</dbReference>
<dbReference type="PANTHER" id="PTHR34605:SF3">
    <property type="entry name" value="P CELL-TYPE AGGLUTINATION PROTEIN MAP4-LIKE-RELATED"/>
    <property type="match status" value="1"/>
</dbReference>
<reference evidence="1 2" key="1">
    <citation type="submission" date="2019-01" db="EMBL/GenBank/DDBJ databases">
        <title>Draft Genome and Complete Hox-Cluster Characterization of the Sterlet Sturgeon (Acipenser ruthenus).</title>
        <authorList>
            <person name="Wei Q."/>
        </authorList>
    </citation>
    <scope>NUCLEOTIDE SEQUENCE [LARGE SCALE GENOMIC DNA]</scope>
    <source>
        <strain evidence="1">WHYD16114868_AA</strain>
        <tissue evidence="1">Blood</tissue>
    </source>
</reference>
<protein>
    <submittedName>
        <fullName evidence="1">Uncharacterized protein</fullName>
    </submittedName>
</protein>
<dbReference type="EMBL" id="SCEB01000635">
    <property type="protein sequence ID" value="RXM98572.1"/>
    <property type="molecule type" value="Genomic_DNA"/>
</dbReference>
<comment type="caution">
    <text evidence="1">The sequence shown here is derived from an EMBL/GenBank/DDBJ whole genome shotgun (WGS) entry which is preliminary data.</text>
</comment>
<gene>
    <name evidence="1" type="ORF">EOD39_12968</name>
</gene>
<sequence>MQQSLLCHLRPSRRLNPTLAGLLRTARQFMSEALAPSTRSASCSTFLLFSNQNRISYSVFNLDHFLAFITYLQVSLNLLPSSIRSYVSGIQHQFHLLSISAPQLLPVPAIRLTLRGMERTLMETAAPSRLTISLDILRLLISMLMNGCFNLSDDFTMAVLCLCAFISFRRCLEFSVPSPTSFLALGLRHSNLSQVPGCHLILLLRSSKMDQLHRGPVGIQRVPGPHFGADGGQFYGEDLSRSFLFQVRVPFCPPGVAGSPYFHASCRDGSSAEGGGFPLSMFSVSNHTGDHLSPTFHNRSSS</sequence>